<organism evidence="1">
    <name type="scientific">marine sediment metagenome</name>
    <dbReference type="NCBI Taxonomy" id="412755"/>
    <lineage>
        <taxon>unclassified sequences</taxon>
        <taxon>metagenomes</taxon>
        <taxon>ecological metagenomes</taxon>
    </lineage>
</organism>
<accession>X1S8U6</accession>
<dbReference type="EMBL" id="BARW01018901">
    <property type="protein sequence ID" value="GAI89383.1"/>
    <property type="molecule type" value="Genomic_DNA"/>
</dbReference>
<reference evidence="1" key="1">
    <citation type="journal article" date="2014" name="Front. Microbiol.">
        <title>High frequency of phylogenetically diverse reductive dehalogenase-homologous genes in deep subseafloor sedimentary metagenomes.</title>
        <authorList>
            <person name="Kawai M."/>
            <person name="Futagami T."/>
            <person name="Toyoda A."/>
            <person name="Takaki Y."/>
            <person name="Nishi S."/>
            <person name="Hori S."/>
            <person name="Arai W."/>
            <person name="Tsubouchi T."/>
            <person name="Morono Y."/>
            <person name="Uchiyama I."/>
            <person name="Ito T."/>
            <person name="Fujiyama A."/>
            <person name="Inagaki F."/>
            <person name="Takami H."/>
        </authorList>
    </citation>
    <scope>NUCLEOTIDE SEQUENCE</scope>
    <source>
        <strain evidence="1">Expedition CK06-06</strain>
    </source>
</reference>
<feature type="non-terminal residue" evidence="1">
    <location>
        <position position="87"/>
    </location>
</feature>
<comment type="caution">
    <text evidence="1">The sequence shown here is derived from an EMBL/GenBank/DDBJ whole genome shotgun (WGS) entry which is preliminary data.</text>
</comment>
<gene>
    <name evidence="1" type="ORF">S12H4_32260</name>
</gene>
<evidence type="ECO:0000313" key="1">
    <source>
        <dbReference type="EMBL" id="GAI89383.1"/>
    </source>
</evidence>
<dbReference type="AlphaFoldDB" id="X1S8U6"/>
<name>X1S8U6_9ZZZZ</name>
<sequence length="87" mass="10372">MHYSGIRNQPDWQHNYSPSSGSYAEIMYLNGKYNMYYDALVEDHTISGLVNTKFRETLTNELHKKDSIEQLRIRLIEEDRRMQDTLT</sequence>
<proteinExistence type="predicted"/>
<protein>
    <submittedName>
        <fullName evidence="1">Uncharacterized protein</fullName>
    </submittedName>
</protein>